<evidence type="ECO:0000313" key="1">
    <source>
        <dbReference type="EMBL" id="QLL30946.1"/>
    </source>
</evidence>
<dbReference type="OrthoDB" id="4347at2759"/>
<accession>A0A7G3ZBR0</accession>
<dbReference type="InterPro" id="IPR055323">
    <property type="entry name" value="C57A10.07/YOR238W"/>
</dbReference>
<keyword evidence="2" id="KW-1185">Reference proteome</keyword>
<dbReference type="AlphaFoldDB" id="A0A7G3ZBR0"/>
<name>A0A7G3ZBR0_9SACH</name>
<dbReference type="KEGG" id="tgb:HG536_0A07610"/>
<dbReference type="Proteomes" id="UP000515788">
    <property type="component" value="Chromosome 1"/>
</dbReference>
<gene>
    <name evidence="1" type="ORF">HG536_0A07610</name>
</gene>
<organism evidence="1 2">
    <name type="scientific">Torulaspora globosa</name>
    <dbReference type="NCBI Taxonomy" id="48254"/>
    <lineage>
        <taxon>Eukaryota</taxon>
        <taxon>Fungi</taxon>
        <taxon>Dikarya</taxon>
        <taxon>Ascomycota</taxon>
        <taxon>Saccharomycotina</taxon>
        <taxon>Saccharomycetes</taxon>
        <taxon>Saccharomycetales</taxon>
        <taxon>Saccharomycetaceae</taxon>
        <taxon>Torulaspora</taxon>
    </lineage>
</organism>
<evidence type="ECO:0000313" key="2">
    <source>
        <dbReference type="Proteomes" id="UP000515788"/>
    </source>
</evidence>
<reference evidence="1 2" key="1">
    <citation type="submission" date="2020-06" db="EMBL/GenBank/DDBJ databases">
        <title>The yeast mating-type switching endonuclease HO is a domesticated member of an unorthodox homing genetic element family.</title>
        <authorList>
            <person name="Coughlan A.Y."/>
            <person name="Lombardi L."/>
            <person name="Braun-Galleani S."/>
            <person name="Martos A.R."/>
            <person name="Galeote V."/>
            <person name="Bigey F."/>
            <person name="Dequin S."/>
            <person name="Byrne K.P."/>
            <person name="Wolfe K.H."/>
        </authorList>
    </citation>
    <scope>NUCLEOTIDE SEQUENCE [LARGE SCALE GENOMIC DNA]</scope>
    <source>
        <strain evidence="1 2">CBS764</strain>
    </source>
</reference>
<dbReference type="PANTHER" id="PTHR28110">
    <property type="entry name" value="TRANSMEMBRANE PROTEIN"/>
    <property type="match status" value="1"/>
</dbReference>
<dbReference type="RefSeq" id="XP_037137621.1">
    <property type="nucleotide sequence ID" value="XM_037281726.1"/>
</dbReference>
<protein>
    <submittedName>
        <fullName evidence="1">Uncharacterized protein</fullName>
    </submittedName>
</protein>
<proteinExistence type="predicted"/>
<dbReference type="GO" id="GO:0005737">
    <property type="term" value="C:cytoplasm"/>
    <property type="evidence" value="ECO:0007669"/>
    <property type="project" value="TreeGrafter"/>
</dbReference>
<dbReference type="EMBL" id="CP059246">
    <property type="protein sequence ID" value="QLL30946.1"/>
    <property type="molecule type" value="Genomic_DNA"/>
</dbReference>
<sequence>MLSPRFFTWASPQIQPLEMNEDLTRMPHLIIVPCHSIWNQFSQTDGTPNLGHLPEQWFLAPFQLEGNDHLAFIKHGLHAILHLVKDVSNQSVVVFSGSQTKLLAGCISEGQSYYFLMWRLINQVYQDEGLFPNDFPDDILKLLKDIKAIMMLRSISVQTLFTSLVTTEDFALDSFENLLFSLYRFKQFVGVFARKITIIGFGFKEKRFLRLHAKAIDFPIKNIQYVAVDPAPTNYDSIKLKAYYDELDSLEFHNALNIFSSDWYGSKTALKTKKKARNPFKRINNYEDVRLFELKDAIENDEVFFETYIKGKMPWSPPSDS</sequence>
<dbReference type="GeneID" id="59324043"/>
<dbReference type="PANTHER" id="PTHR28110:SF1">
    <property type="entry name" value="TRANSMEMBRANE PROTEIN"/>
    <property type="match status" value="1"/>
</dbReference>